<dbReference type="Gene3D" id="1.10.443.10">
    <property type="entry name" value="Intergrase catalytic core"/>
    <property type="match status" value="1"/>
</dbReference>
<evidence type="ECO:0008006" key="4">
    <source>
        <dbReference type="Google" id="ProtNLM"/>
    </source>
</evidence>
<keyword evidence="3" id="KW-1185">Reference proteome</keyword>
<dbReference type="GO" id="GO:0006310">
    <property type="term" value="P:DNA recombination"/>
    <property type="evidence" value="ECO:0007669"/>
    <property type="project" value="UniProtKB-KW"/>
</dbReference>
<evidence type="ECO:0000313" key="3">
    <source>
        <dbReference type="Proteomes" id="UP000053429"/>
    </source>
</evidence>
<dbReference type="GO" id="GO:0015074">
    <property type="term" value="P:DNA integration"/>
    <property type="evidence" value="ECO:0007669"/>
    <property type="project" value="InterPro"/>
</dbReference>
<evidence type="ECO:0000313" key="2">
    <source>
        <dbReference type="EMBL" id="KUO04657.1"/>
    </source>
</evidence>
<accession>A0A117RR40</accession>
<gene>
    <name evidence="2" type="ORF">AQJ67_10705</name>
</gene>
<proteinExistence type="predicted"/>
<dbReference type="STRING" id="661399.AQJ67_10705"/>
<dbReference type="InterPro" id="IPR011010">
    <property type="entry name" value="DNA_brk_join_enz"/>
</dbReference>
<name>A0A117RR40_9ACTN</name>
<comment type="caution">
    <text evidence="2">The sequence shown here is derived from an EMBL/GenBank/DDBJ whole genome shotgun (WGS) entry which is preliminary data.</text>
</comment>
<dbReference type="RefSeq" id="WP_062717846.1">
    <property type="nucleotide sequence ID" value="NZ_KQ948926.1"/>
</dbReference>
<dbReference type="SUPFAM" id="SSF56349">
    <property type="entry name" value="DNA breaking-rejoining enzymes"/>
    <property type="match status" value="1"/>
</dbReference>
<protein>
    <recommendedName>
        <fullName evidence="4">Tyr recombinase domain-containing protein</fullName>
    </recommendedName>
</protein>
<reference evidence="2 3" key="1">
    <citation type="submission" date="2015-10" db="EMBL/GenBank/DDBJ databases">
        <title>Draft genome sequence of Streptomyces caeruleatus NRRL B-24802, type strain for the species Streptomyces caeruleatus.</title>
        <authorList>
            <person name="Ruckert C."/>
            <person name="Winkler A."/>
            <person name="Kalinowski J."/>
            <person name="Kampfer P."/>
            <person name="Glaeser S."/>
        </authorList>
    </citation>
    <scope>NUCLEOTIDE SEQUENCE [LARGE SCALE GENOMIC DNA]</scope>
    <source>
        <strain evidence="2 3">NRRL B-24802</strain>
    </source>
</reference>
<keyword evidence="1" id="KW-0233">DNA recombination</keyword>
<organism evidence="2 3">
    <name type="scientific">Streptomyces caeruleatus</name>
    <dbReference type="NCBI Taxonomy" id="661399"/>
    <lineage>
        <taxon>Bacteria</taxon>
        <taxon>Bacillati</taxon>
        <taxon>Actinomycetota</taxon>
        <taxon>Actinomycetes</taxon>
        <taxon>Kitasatosporales</taxon>
        <taxon>Streptomycetaceae</taxon>
        <taxon>Streptomyces</taxon>
    </lineage>
</organism>
<dbReference type="AlphaFoldDB" id="A0A117RR40"/>
<dbReference type="Proteomes" id="UP000053429">
    <property type="component" value="Unassembled WGS sequence"/>
</dbReference>
<sequence length="139" mass="15226">MAGVAKANRERLEELVADEGISLAHRALWSALWDGEARVADWLRVQIEDVDLPRRQVRVREPVRPGTPQWVPVSELTASLLGRLIGDLMSGPLFLDGPVRLTRERAFSTARSSAGMNLHAFRSGGLSARFPRAAAESAS</sequence>
<dbReference type="GO" id="GO:0003677">
    <property type="term" value="F:DNA binding"/>
    <property type="evidence" value="ECO:0007669"/>
    <property type="project" value="InterPro"/>
</dbReference>
<dbReference type="OrthoDB" id="4168282at2"/>
<dbReference type="InterPro" id="IPR013762">
    <property type="entry name" value="Integrase-like_cat_sf"/>
</dbReference>
<dbReference type="EMBL" id="LMWY01000011">
    <property type="protein sequence ID" value="KUO04657.1"/>
    <property type="molecule type" value="Genomic_DNA"/>
</dbReference>
<evidence type="ECO:0000256" key="1">
    <source>
        <dbReference type="ARBA" id="ARBA00023172"/>
    </source>
</evidence>